<accession>A0A2M7XEF9</accession>
<organism evidence="2 3">
    <name type="scientific">Candidatus Uhrbacteria bacterium CG_4_9_14_3_um_filter_50_9</name>
    <dbReference type="NCBI Taxonomy" id="1975035"/>
    <lineage>
        <taxon>Bacteria</taxon>
        <taxon>Candidatus Uhriibacteriota</taxon>
    </lineage>
</organism>
<feature type="compositionally biased region" description="Basic and acidic residues" evidence="1">
    <location>
        <begin position="24"/>
        <end position="47"/>
    </location>
</feature>
<feature type="region of interest" description="Disordered" evidence="1">
    <location>
        <begin position="1"/>
        <end position="77"/>
    </location>
</feature>
<name>A0A2M7XEF9_9BACT</name>
<sequence>MGIGDRLRRVFAGPSPEEAAAEAAKGHNEKAAREADAIRRRQERGEVAEADASWRSMDKGMGPREMQDAKKADADMTTQRIKEIEDRLDKAA</sequence>
<evidence type="ECO:0000313" key="2">
    <source>
        <dbReference type="EMBL" id="PJA46260.1"/>
    </source>
</evidence>
<evidence type="ECO:0000256" key="1">
    <source>
        <dbReference type="SAM" id="MobiDB-lite"/>
    </source>
</evidence>
<feature type="compositionally biased region" description="Low complexity" evidence="1">
    <location>
        <begin position="12"/>
        <end position="23"/>
    </location>
</feature>
<dbReference type="AlphaFoldDB" id="A0A2M7XEF9"/>
<dbReference type="Proteomes" id="UP000229385">
    <property type="component" value="Unassembled WGS sequence"/>
</dbReference>
<evidence type="ECO:0000313" key="3">
    <source>
        <dbReference type="Proteomes" id="UP000229385"/>
    </source>
</evidence>
<comment type="caution">
    <text evidence="2">The sequence shown here is derived from an EMBL/GenBank/DDBJ whole genome shotgun (WGS) entry which is preliminary data.</text>
</comment>
<protein>
    <submittedName>
        <fullName evidence="2">Uncharacterized protein</fullName>
    </submittedName>
</protein>
<gene>
    <name evidence="2" type="ORF">CO174_00420</name>
</gene>
<feature type="compositionally biased region" description="Basic and acidic residues" evidence="1">
    <location>
        <begin position="56"/>
        <end position="77"/>
    </location>
</feature>
<dbReference type="EMBL" id="PFWU01000005">
    <property type="protein sequence ID" value="PJA46260.1"/>
    <property type="molecule type" value="Genomic_DNA"/>
</dbReference>
<reference evidence="3" key="1">
    <citation type="submission" date="2017-09" db="EMBL/GenBank/DDBJ databases">
        <title>Depth-based differentiation of microbial function through sediment-hosted aquifers and enrichment of novel symbionts in the deep terrestrial subsurface.</title>
        <authorList>
            <person name="Probst A.J."/>
            <person name="Ladd B."/>
            <person name="Jarett J.K."/>
            <person name="Geller-Mcgrath D.E."/>
            <person name="Sieber C.M.K."/>
            <person name="Emerson J.B."/>
            <person name="Anantharaman K."/>
            <person name="Thomas B.C."/>
            <person name="Malmstrom R."/>
            <person name="Stieglmeier M."/>
            <person name="Klingl A."/>
            <person name="Woyke T."/>
            <person name="Ryan C.M."/>
            <person name="Banfield J.F."/>
        </authorList>
    </citation>
    <scope>NUCLEOTIDE SEQUENCE [LARGE SCALE GENOMIC DNA]</scope>
</reference>
<proteinExistence type="predicted"/>